<sequence length="442" mass="50856">MDARQDSDNFPWDRSDECWEEAIKQVRLSSTCRRIESFAQRLLGDTATLALPLLIGGFNVLYPIRYKGSYDSDSSPMANYLVRLPCPNHTAFREEKTLAEAATTVFVSQRTQLPVPTLHSSGVDLAIGPFIILQDLGTLRGMGEALEALREDPSDTPILNPNIFESKFKSLYRHIAACLLQLAQPTFPCIGALVETESGSFSVPGRPITLNVKYEDDCKTKYVAHQLFRRLAKQGRLSKFEFADDTCSASSEQTRTNLPAPDISASFHLWSDDFRPNNILISENDEILGAIDWEFTYAAPTQFSLDPPWWLLLDVPEMWDAGIDDWATLYERRLQTWLSALVEAEQDMARARRFWLNYAARKSWAFDKIYWKYLDERFFGEREKDTPTASELWKTRIHLLTPEERSAMERMVQRKTEEAKFRVLVKWEDVEARELLSSFLFD</sequence>
<dbReference type="InterPro" id="IPR011009">
    <property type="entry name" value="Kinase-like_dom_sf"/>
</dbReference>
<dbReference type="PANTHER" id="PTHR21310:SF37">
    <property type="entry name" value="AMINOGLYCOSIDE PHOSPHOTRANSFERASE DOMAIN-CONTAINING PROTEIN"/>
    <property type="match status" value="1"/>
</dbReference>
<dbReference type="GO" id="GO:0016740">
    <property type="term" value="F:transferase activity"/>
    <property type="evidence" value="ECO:0007669"/>
    <property type="project" value="UniProtKB-KW"/>
</dbReference>
<keyword evidence="1" id="KW-0808">Transferase</keyword>
<dbReference type="KEGG" id="mbe:MBM_06260"/>
<dbReference type="OMA" id="THNMTDM"/>
<gene>
    <name evidence="1" type="ORF">MBM_06260</name>
</gene>
<proteinExistence type="predicted"/>
<name>K1WTA7_MARBU</name>
<dbReference type="OrthoDB" id="5412996at2759"/>
<protein>
    <submittedName>
        <fullName evidence="1">Phosphotransferase</fullName>
    </submittedName>
</protein>
<evidence type="ECO:0000313" key="1">
    <source>
        <dbReference type="EMBL" id="EKD15632.1"/>
    </source>
</evidence>
<dbReference type="InterPro" id="IPR051678">
    <property type="entry name" value="AGP_Transferase"/>
</dbReference>
<organism evidence="1 2">
    <name type="scientific">Marssonina brunnea f. sp. multigermtubi (strain MB_m1)</name>
    <name type="common">Marssonina leaf spot fungus</name>
    <dbReference type="NCBI Taxonomy" id="1072389"/>
    <lineage>
        <taxon>Eukaryota</taxon>
        <taxon>Fungi</taxon>
        <taxon>Dikarya</taxon>
        <taxon>Ascomycota</taxon>
        <taxon>Pezizomycotina</taxon>
        <taxon>Leotiomycetes</taxon>
        <taxon>Helotiales</taxon>
        <taxon>Drepanopezizaceae</taxon>
        <taxon>Drepanopeziza</taxon>
    </lineage>
</organism>
<dbReference type="eggNOG" id="ENOG502SKQE">
    <property type="taxonomic scope" value="Eukaryota"/>
</dbReference>
<dbReference type="PANTHER" id="PTHR21310">
    <property type="entry name" value="AMINOGLYCOSIDE PHOSPHOTRANSFERASE-RELATED-RELATED"/>
    <property type="match status" value="1"/>
</dbReference>
<dbReference type="AlphaFoldDB" id="K1WTA7"/>
<dbReference type="HOGENOM" id="CLU_028906_4_1_1"/>
<dbReference type="InParanoid" id="K1WTA7"/>
<dbReference type="Proteomes" id="UP000006753">
    <property type="component" value="Unassembled WGS sequence"/>
</dbReference>
<keyword evidence="2" id="KW-1185">Reference proteome</keyword>
<dbReference type="SUPFAM" id="SSF56112">
    <property type="entry name" value="Protein kinase-like (PK-like)"/>
    <property type="match status" value="1"/>
</dbReference>
<reference evidence="1 2" key="1">
    <citation type="journal article" date="2012" name="BMC Genomics">
        <title>Sequencing the genome of Marssonina brunnea reveals fungus-poplar co-evolution.</title>
        <authorList>
            <person name="Zhu S."/>
            <person name="Cao Y.-Z."/>
            <person name="Jiang C."/>
            <person name="Tan B.-Y."/>
            <person name="Wang Z."/>
            <person name="Feng S."/>
            <person name="Zhang L."/>
            <person name="Su X.-H."/>
            <person name="Brejova B."/>
            <person name="Vinar T."/>
            <person name="Xu M."/>
            <person name="Wang M.-X."/>
            <person name="Zhang S.-G."/>
            <person name="Huang M.-R."/>
            <person name="Wu R."/>
            <person name="Zhou Y."/>
        </authorList>
    </citation>
    <scope>NUCLEOTIDE SEQUENCE [LARGE SCALE GENOMIC DNA]</scope>
    <source>
        <strain evidence="1 2">MB_m1</strain>
    </source>
</reference>
<dbReference type="EMBL" id="JH921441">
    <property type="protein sequence ID" value="EKD15632.1"/>
    <property type="molecule type" value="Genomic_DNA"/>
</dbReference>
<accession>K1WTA7</accession>
<evidence type="ECO:0000313" key="2">
    <source>
        <dbReference type="Proteomes" id="UP000006753"/>
    </source>
</evidence>